<keyword evidence="3" id="KW-0238">DNA-binding</keyword>
<dbReference type="GO" id="GO:0045944">
    <property type="term" value="P:positive regulation of transcription by RNA polymerase II"/>
    <property type="evidence" value="ECO:0007669"/>
    <property type="project" value="TreeGrafter"/>
</dbReference>
<name>A0A397UHI9_9GLOM</name>
<evidence type="ECO:0000256" key="4">
    <source>
        <dbReference type="ARBA" id="ARBA00023163"/>
    </source>
</evidence>
<dbReference type="AlphaFoldDB" id="A0A397UHI9"/>
<sequence>MTLNRLNVTRACDSCKSSKVKCDTATPKCTRCIKKDQECTYYKGEGSKRGRKPKNPKPINTENNLIHNKLSDEEDNKLFRDLFPEASDYLYNAVTEDNESLRKTVPREQLTIFRSSTLQPSSFDNFISYRD</sequence>
<evidence type="ECO:0000259" key="7">
    <source>
        <dbReference type="PROSITE" id="PS50048"/>
    </source>
</evidence>
<dbReference type="PANTHER" id="PTHR47540:SF2">
    <property type="entry name" value="ZN(II)2CYS6 TRANSCRIPTION FACTOR (EUROFUNG)"/>
    <property type="match status" value="1"/>
</dbReference>
<keyword evidence="4" id="KW-0804">Transcription</keyword>
<evidence type="ECO:0000256" key="3">
    <source>
        <dbReference type="ARBA" id="ARBA00023125"/>
    </source>
</evidence>
<dbReference type="Pfam" id="PF00172">
    <property type="entry name" value="Zn_clus"/>
    <property type="match status" value="1"/>
</dbReference>
<dbReference type="InterPro" id="IPR051711">
    <property type="entry name" value="Stress_Response_Reg"/>
</dbReference>
<dbReference type="PROSITE" id="PS50048">
    <property type="entry name" value="ZN2_CY6_FUNGAL_2"/>
    <property type="match status" value="1"/>
</dbReference>
<dbReference type="Proteomes" id="UP000266673">
    <property type="component" value="Unassembled WGS sequence"/>
</dbReference>
<dbReference type="PANTHER" id="PTHR47540">
    <property type="entry name" value="THIAMINE REPRESSIBLE GENES REGULATORY PROTEIN THI5"/>
    <property type="match status" value="1"/>
</dbReference>
<dbReference type="SMART" id="SM00066">
    <property type="entry name" value="GAL4"/>
    <property type="match status" value="1"/>
</dbReference>
<comment type="subcellular location">
    <subcellularLocation>
        <location evidence="1">Nucleus</location>
    </subcellularLocation>
</comment>
<keyword evidence="9" id="KW-1185">Reference proteome</keyword>
<keyword evidence="5" id="KW-0539">Nucleus</keyword>
<evidence type="ECO:0000256" key="1">
    <source>
        <dbReference type="ARBA" id="ARBA00004123"/>
    </source>
</evidence>
<keyword evidence="2" id="KW-0805">Transcription regulation</keyword>
<dbReference type="EMBL" id="QKWP01001475">
    <property type="protein sequence ID" value="RIB08688.1"/>
    <property type="molecule type" value="Genomic_DNA"/>
</dbReference>
<evidence type="ECO:0000313" key="8">
    <source>
        <dbReference type="EMBL" id="RIB08688.1"/>
    </source>
</evidence>
<evidence type="ECO:0000313" key="9">
    <source>
        <dbReference type="Proteomes" id="UP000266673"/>
    </source>
</evidence>
<accession>A0A397UHI9</accession>
<evidence type="ECO:0000256" key="6">
    <source>
        <dbReference type="SAM" id="MobiDB-lite"/>
    </source>
</evidence>
<organism evidence="8 9">
    <name type="scientific">Gigaspora rosea</name>
    <dbReference type="NCBI Taxonomy" id="44941"/>
    <lineage>
        <taxon>Eukaryota</taxon>
        <taxon>Fungi</taxon>
        <taxon>Fungi incertae sedis</taxon>
        <taxon>Mucoromycota</taxon>
        <taxon>Glomeromycotina</taxon>
        <taxon>Glomeromycetes</taxon>
        <taxon>Diversisporales</taxon>
        <taxon>Gigasporaceae</taxon>
        <taxon>Gigaspora</taxon>
    </lineage>
</organism>
<dbReference type="InterPro" id="IPR036864">
    <property type="entry name" value="Zn2-C6_fun-type_DNA-bd_sf"/>
</dbReference>
<dbReference type="PROSITE" id="PS00463">
    <property type="entry name" value="ZN2_CY6_FUNGAL_1"/>
    <property type="match status" value="1"/>
</dbReference>
<dbReference type="CDD" id="cd00067">
    <property type="entry name" value="GAL4"/>
    <property type="match status" value="1"/>
</dbReference>
<feature type="domain" description="Zn(2)-C6 fungal-type" evidence="7">
    <location>
        <begin position="11"/>
        <end position="41"/>
    </location>
</feature>
<dbReference type="OrthoDB" id="39175at2759"/>
<evidence type="ECO:0000256" key="2">
    <source>
        <dbReference type="ARBA" id="ARBA00023015"/>
    </source>
</evidence>
<dbReference type="GO" id="GO:0005634">
    <property type="term" value="C:nucleus"/>
    <property type="evidence" value="ECO:0007669"/>
    <property type="project" value="UniProtKB-SubCell"/>
</dbReference>
<dbReference type="Gene3D" id="4.10.240.10">
    <property type="entry name" value="Zn(2)-C6 fungal-type DNA-binding domain"/>
    <property type="match status" value="1"/>
</dbReference>
<dbReference type="GO" id="GO:0043565">
    <property type="term" value="F:sequence-specific DNA binding"/>
    <property type="evidence" value="ECO:0007669"/>
    <property type="project" value="TreeGrafter"/>
</dbReference>
<gene>
    <name evidence="8" type="ORF">C2G38_2210978</name>
</gene>
<reference evidence="8 9" key="1">
    <citation type="submission" date="2018-06" db="EMBL/GenBank/DDBJ databases">
        <title>Comparative genomics reveals the genomic features of Rhizophagus irregularis, R. cerebriforme, R. diaphanum and Gigaspora rosea, and their symbiotic lifestyle signature.</title>
        <authorList>
            <person name="Morin E."/>
            <person name="San Clemente H."/>
            <person name="Chen E.C.H."/>
            <person name="De La Providencia I."/>
            <person name="Hainaut M."/>
            <person name="Kuo A."/>
            <person name="Kohler A."/>
            <person name="Murat C."/>
            <person name="Tang N."/>
            <person name="Roy S."/>
            <person name="Loubradou J."/>
            <person name="Henrissat B."/>
            <person name="Grigoriev I.V."/>
            <person name="Corradi N."/>
            <person name="Roux C."/>
            <person name="Martin F.M."/>
        </authorList>
    </citation>
    <scope>NUCLEOTIDE SEQUENCE [LARGE SCALE GENOMIC DNA]</scope>
    <source>
        <strain evidence="8 9">DAOM 194757</strain>
    </source>
</reference>
<comment type="caution">
    <text evidence="8">The sequence shown here is derived from an EMBL/GenBank/DDBJ whole genome shotgun (WGS) entry which is preliminary data.</text>
</comment>
<proteinExistence type="predicted"/>
<protein>
    <recommendedName>
        <fullName evidence="7">Zn(2)-C6 fungal-type domain-containing protein</fullName>
    </recommendedName>
</protein>
<dbReference type="SUPFAM" id="SSF57701">
    <property type="entry name" value="Zn2/Cys6 DNA-binding domain"/>
    <property type="match status" value="1"/>
</dbReference>
<dbReference type="InterPro" id="IPR001138">
    <property type="entry name" value="Zn2Cys6_DnaBD"/>
</dbReference>
<dbReference type="GO" id="GO:0000981">
    <property type="term" value="F:DNA-binding transcription factor activity, RNA polymerase II-specific"/>
    <property type="evidence" value="ECO:0007669"/>
    <property type="project" value="InterPro"/>
</dbReference>
<feature type="region of interest" description="Disordered" evidence="6">
    <location>
        <begin position="43"/>
        <end position="67"/>
    </location>
</feature>
<dbReference type="GO" id="GO:0008270">
    <property type="term" value="F:zinc ion binding"/>
    <property type="evidence" value="ECO:0007669"/>
    <property type="project" value="InterPro"/>
</dbReference>
<evidence type="ECO:0000256" key="5">
    <source>
        <dbReference type="ARBA" id="ARBA00023242"/>
    </source>
</evidence>